<comment type="caution">
    <text evidence="1">The sequence shown here is derived from an EMBL/GenBank/DDBJ whole genome shotgun (WGS) entry which is preliminary data.</text>
</comment>
<accession>A0A927CSY7</accession>
<evidence type="ECO:0000313" key="2">
    <source>
        <dbReference type="Proteomes" id="UP000602076"/>
    </source>
</evidence>
<name>A0A927CSY7_9BACI</name>
<evidence type="ECO:0000313" key="1">
    <source>
        <dbReference type="EMBL" id="MBD3106963.1"/>
    </source>
</evidence>
<proteinExistence type="predicted"/>
<dbReference type="Proteomes" id="UP000602076">
    <property type="component" value="Unassembled WGS sequence"/>
</dbReference>
<organism evidence="1 2">
    <name type="scientific">Peribacillus faecalis</name>
    <dbReference type="NCBI Taxonomy" id="2772559"/>
    <lineage>
        <taxon>Bacteria</taxon>
        <taxon>Bacillati</taxon>
        <taxon>Bacillota</taxon>
        <taxon>Bacilli</taxon>
        <taxon>Bacillales</taxon>
        <taxon>Bacillaceae</taxon>
        <taxon>Peribacillus</taxon>
    </lineage>
</organism>
<keyword evidence="2" id="KW-1185">Reference proteome</keyword>
<reference evidence="1" key="1">
    <citation type="submission" date="2020-09" db="EMBL/GenBank/DDBJ databases">
        <title>Bacillus faecalis sp. nov., a moderately halophilic bacterium isolated from cow faeces.</title>
        <authorList>
            <person name="Jiang L."/>
            <person name="Lee J."/>
        </authorList>
    </citation>
    <scope>NUCLEOTIDE SEQUENCE</scope>
    <source>
        <strain evidence="1">AGMB 02131</strain>
    </source>
</reference>
<dbReference type="EMBL" id="JACXSI010000001">
    <property type="protein sequence ID" value="MBD3106963.1"/>
    <property type="molecule type" value="Genomic_DNA"/>
</dbReference>
<dbReference type="RefSeq" id="WP_190996499.1">
    <property type="nucleotide sequence ID" value="NZ_JACXSI010000001.1"/>
</dbReference>
<sequence length="93" mass="10451">MGFNDDMKKVLLAGIGVVATTVEKSQEIVDTLIKKGQITVEQGKVLNEELKRAVKERQQKDTPEHTTSIVDQLDQLSEEEIEAVKKKLAEMEK</sequence>
<protein>
    <submittedName>
        <fullName evidence="1">Aspartyl beta-hydroxylase</fullName>
    </submittedName>
</protein>
<gene>
    <name evidence="1" type="ORF">IEO70_01040</name>
</gene>
<dbReference type="AlphaFoldDB" id="A0A927CSY7"/>